<dbReference type="InterPro" id="IPR052988">
    <property type="entry name" value="Oryzine_lactonohydrolase"/>
</dbReference>
<dbReference type="Pfam" id="PF08450">
    <property type="entry name" value="SGL"/>
    <property type="match status" value="1"/>
</dbReference>
<dbReference type="Proteomes" id="UP000184188">
    <property type="component" value="Unassembled WGS sequence"/>
</dbReference>
<proteinExistence type="predicted"/>
<name>A0A1L9S5B8_9EURO</name>
<evidence type="ECO:0000313" key="3">
    <source>
        <dbReference type="Proteomes" id="UP000184188"/>
    </source>
</evidence>
<protein>
    <recommendedName>
        <fullName evidence="1">SMP-30/Gluconolactonase/LRE-like region domain-containing protein</fullName>
    </recommendedName>
</protein>
<dbReference type="STRING" id="1073090.A0A1L9S5B8"/>
<dbReference type="InterPro" id="IPR013658">
    <property type="entry name" value="SGL"/>
</dbReference>
<dbReference type="AlphaFoldDB" id="A0A1L9S5B8"/>
<dbReference type="RefSeq" id="XP_022576837.1">
    <property type="nucleotide sequence ID" value="XM_022720896.1"/>
</dbReference>
<dbReference type="PANTHER" id="PTHR47064">
    <property type="entry name" value="PUTATIVE (AFU_ORTHOLOGUE AFUA_1G08990)-RELATED"/>
    <property type="match status" value="1"/>
</dbReference>
<accession>A0A1L9S5B8</accession>
<organism evidence="2 3">
    <name type="scientific">Penicilliopsis zonata CBS 506.65</name>
    <dbReference type="NCBI Taxonomy" id="1073090"/>
    <lineage>
        <taxon>Eukaryota</taxon>
        <taxon>Fungi</taxon>
        <taxon>Dikarya</taxon>
        <taxon>Ascomycota</taxon>
        <taxon>Pezizomycotina</taxon>
        <taxon>Eurotiomycetes</taxon>
        <taxon>Eurotiomycetidae</taxon>
        <taxon>Eurotiales</taxon>
        <taxon>Aspergillaceae</taxon>
        <taxon>Penicilliopsis</taxon>
    </lineage>
</organism>
<feature type="domain" description="SMP-30/Gluconolactonase/LRE-like region" evidence="1">
    <location>
        <begin position="105"/>
        <end position="350"/>
    </location>
</feature>
<dbReference type="PANTHER" id="PTHR47064:SF2">
    <property type="entry name" value="SMP-30_GLUCONOLACTONASE_LRE-LIKE REGION DOMAIN-CONTAINING PROTEIN-RELATED"/>
    <property type="match status" value="1"/>
</dbReference>
<reference evidence="3" key="1">
    <citation type="journal article" date="2017" name="Genome Biol.">
        <title>Comparative genomics reveals high biological diversity and specific adaptations in the industrially and medically important fungal genus Aspergillus.</title>
        <authorList>
            <person name="de Vries R.P."/>
            <person name="Riley R."/>
            <person name="Wiebenga A."/>
            <person name="Aguilar-Osorio G."/>
            <person name="Amillis S."/>
            <person name="Uchima C.A."/>
            <person name="Anderluh G."/>
            <person name="Asadollahi M."/>
            <person name="Askin M."/>
            <person name="Barry K."/>
            <person name="Battaglia E."/>
            <person name="Bayram O."/>
            <person name="Benocci T."/>
            <person name="Braus-Stromeyer S.A."/>
            <person name="Caldana C."/>
            <person name="Canovas D."/>
            <person name="Cerqueira G.C."/>
            <person name="Chen F."/>
            <person name="Chen W."/>
            <person name="Choi C."/>
            <person name="Clum A."/>
            <person name="Dos Santos R.A."/>
            <person name="Damasio A.R."/>
            <person name="Diallinas G."/>
            <person name="Emri T."/>
            <person name="Fekete E."/>
            <person name="Flipphi M."/>
            <person name="Freyberg S."/>
            <person name="Gallo A."/>
            <person name="Gournas C."/>
            <person name="Habgood R."/>
            <person name="Hainaut M."/>
            <person name="Harispe M.L."/>
            <person name="Henrissat B."/>
            <person name="Hilden K.S."/>
            <person name="Hope R."/>
            <person name="Hossain A."/>
            <person name="Karabika E."/>
            <person name="Karaffa L."/>
            <person name="Karanyi Z."/>
            <person name="Krasevec N."/>
            <person name="Kuo A."/>
            <person name="Kusch H."/>
            <person name="LaButti K."/>
            <person name="Lagendijk E.L."/>
            <person name="Lapidus A."/>
            <person name="Levasseur A."/>
            <person name="Lindquist E."/>
            <person name="Lipzen A."/>
            <person name="Logrieco A.F."/>
            <person name="MacCabe A."/>
            <person name="Maekelae M.R."/>
            <person name="Malavazi I."/>
            <person name="Melin P."/>
            <person name="Meyer V."/>
            <person name="Mielnichuk N."/>
            <person name="Miskei M."/>
            <person name="Molnar A.P."/>
            <person name="Mule G."/>
            <person name="Ngan C.Y."/>
            <person name="Orejas M."/>
            <person name="Orosz E."/>
            <person name="Ouedraogo J.P."/>
            <person name="Overkamp K.M."/>
            <person name="Park H.-S."/>
            <person name="Perrone G."/>
            <person name="Piumi F."/>
            <person name="Punt P.J."/>
            <person name="Ram A.F."/>
            <person name="Ramon A."/>
            <person name="Rauscher S."/>
            <person name="Record E."/>
            <person name="Riano-Pachon D.M."/>
            <person name="Robert V."/>
            <person name="Roehrig J."/>
            <person name="Ruller R."/>
            <person name="Salamov A."/>
            <person name="Salih N.S."/>
            <person name="Samson R.A."/>
            <person name="Sandor E."/>
            <person name="Sanguinetti M."/>
            <person name="Schuetze T."/>
            <person name="Sepcic K."/>
            <person name="Shelest E."/>
            <person name="Sherlock G."/>
            <person name="Sophianopoulou V."/>
            <person name="Squina F.M."/>
            <person name="Sun H."/>
            <person name="Susca A."/>
            <person name="Todd R.B."/>
            <person name="Tsang A."/>
            <person name="Unkles S.E."/>
            <person name="van de Wiele N."/>
            <person name="van Rossen-Uffink D."/>
            <person name="Oliveira J.V."/>
            <person name="Vesth T.C."/>
            <person name="Visser J."/>
            <person name="Yu J.-H."/>
            <person name="Zhou M."/>
            <person name="Andersen M.R."/>
            <person name="Archer D.B."/>
            <person name="Baker S.E."/>
            <person name="Benoit I."/>
            <person name="Brakhage A.A."/>
            <person name="Braus G.H."/>
            <person name="Fischer R."/>
            <person name="Frisvad J.C."/>
            <person name="Goldman G.H."/>
            <person name="Houbraken J."/>
            <person name="Oakley B."/>
            <person name="Pocsi I."/>
            <person name="Scazzocchio C."/>
            <person name="Seiboth B."/>
            <person name="vanKuyk P.A."/>
            <person name="Wortman J."/>
            <person name="Dyer P.S."/>
            <person name="Grigoriev I.V."/>
        </authorList>
    </citation>
    <scope>NUCLEOTIDE SEQUENCE [LARGE SCALE GENOMIC DNA]</scope>
    <source>
        <strain evidence="3">CBS 506.65</strain>
    </source>
</reference>
<keyword evidence="3" id="KW-1185">Reference proteome</keyword>
<dbReference type="GeneID" id="34607361"/>
<dbReference type="InterPro" id="IPR011042">
    <property type="entry name" value="6-blade_b-propeller_TolB-like"/>
</dbReference>
<dbReference type="VEuPathDB" id="FungiDB:ASPZODRAFT_105375"/>
<dbReference type="OrthoDB" id="423498at2759"/>
<dbReference type="EMBL" id="KV878361">
    <property type="protein sequence ID" value="OJJ42327.1"/>
    <property type="molecule type" value="Genomic_DNA"/>
</dbReference>
<evidence type="ECO:0000313" key="2">
    <source>
        <dbReference type="EMBL" id="OJJ42327.1"/>
    </source>
</evidence>
<dbReference type="SUPFAM" id="SSF63829">
    <property type="entry name" value="Calcium-dependent phosphotriesterase"/>
    <property type="match status" value="1"/>
</dbReference>
<sequence length="379" mass="41909">MDISWLFQTPVENVALNQALNALPPGFDNVSAVFLQSMPVLPEWNSPGIKSSFYEIETTDPIVSSVLAAVREADFIAWDASFFDLMGPQARLERIQSFDKPGVHEAPAFVPETNELVYSDTSAVGWLWAINVDTHETRHIYTSPPLYNVNGARYHAGKVYLATNGGARRGIYELDMADHSVTAMVNNYRGRHLNSPNDLIFDSAGNMWFTDPPYGWAQALTDVQPPEVPSSIYFFNRTTRALRVASNNVALMPNGLALSPDEKTLYVADSNSTSGRPLQQHGDSLRNVWAFDVLEHSLLANPRLIHQTESGWPDGLQVSRGGFLFVAVYGGVDVLDAQSGVLLGRINTAGDIVFNLDRGEGVWLLTGEKYVYKVVMREV</sequence>
<dbReference type="Gene3D" id="2.120.10.30">
    <property type="entry name" value="TolB, C-terminal domain"/>
    <property type="match status" value="1"/>
</dbReference>
<gene>
    <name evidence="2" type="ORF">ASPZODRAFT_105375</name>
</gene>
<evidence type="ECO:0000259" key="1">
    <source>
        <dbReference type="Pfam" id="PF08450"/>
    </source>
</evidence>